<protein>
    <submittedName>
        <fullName evidence="1">Uncharacterized protein</fullName>
    </submittedName>
</protein>
<dbReference type="OrthoDB" id="125347at2759"/>
<gene>
    <name evidence="1" type="ORF">TorRG33x02_210180</name>
</gene>
<dbReference type="Proteomes" id="UP000237000">
    <property type="component" value="Unassembled WGS sequence"/>
</dbReference>
<proteinExistence type="predicted"/>
<accession>A0A2P5ECD8</accession>
<keyword evidence="2" id="KW-1185">Reference proteome</keyword>
<dbReference type="EMBL" id="JXTC01000182">
    <property type="protein sequence ID" value="PON83184.1"/>
    <property type="molecule type" value="Genomic_DNA"/>
</dbReference>
<evidence type="ECO:0000313" key="2">
    <source>
        <dbReference type="Proteomes" id="UP000237000"/>
    </source>
</evidence>
<dbReference type="InParanoid" id="A0A2P5ECD8"/>
<organism evidence="1 2">
    <name type="scientific">Trema orientale</name>
    <name type="common">Charcoal tree</name>
    <name type="synonym">Celtis orientalis</name>
    <dbReference type="NCBI Taxonomy" id="63057"/>
    <lineage>
        <taxon>Eukaryota</taxon>
        <taxon>Viridiplantae</taxon>
        <taxon>Streptophyta</taxon>
        <taxon>Embryophyta</taxon>
        <taxon>Tracheophyta</taxon>
        <taxon>Spermatophyta</taxon>
        <taxon>Magnoliopsida</taxon>
        <taxon>eudicotyledons</taxon>
        <taxon>Gunneridae</taxon>
        <taxon>Pentapetalae</taxon>
        <taxon>rosids</taxon>
        <taxon>fabids</taxon>
        <taxon>Rosales</taxon>
        <taxon>Cannabaceae</taxon>
        <taxon>Trema</taxon>
    </lineage>
</organism>
<dbReference type="AlphaFoldDB" id="A0A2P5ECD8"/>
<evidence type="ECO:0000313" key="1">
    <source>
        <dbReference type="EMBL" id="PON83184.1"/>
    </source>
</evidence>
<sequence>MQLSLNTGVCVDLISIKVEQLTNNITASFNNWVDELRFMPLIALLDGIRIRHTDQMYTKKITADRWNGKLTSNVQNRINILLKKARGARVIQCGKYEFQVDSSTETCVVKLDEGTCICG</sequence>
<name>A0A2P5ECD8_TREOI</name>
<reference evidence="2" key="1">
    <citation type="submission" date="2016-06" db="EMBL/GenBank/DDBJ databases">
        <title>Parallel loss of symbiosis genes in relatives of nitrogen-fixing non-legume Parasponia.</title>
        <authorList>
            <person name="Van Velzen R."/>
            <person name="Holmer R."/>
            <person name="Bu F."/>
            <person name="Rutten L."/>
            <person name="Van Zeijl A."/>
            <person name="Liu W."/>
            <person name="Santuari L."/>
            <person name="Cao Q."/>
            <person name="Sharma T."/>
            <person name="Shen D."/>
            <person name="Roswanjaya Y."/>
            <person name="Wardhani T."/>
            <person name="Kalhor M.S."/>
            <person name="Jansen J."/>
            <person name="Van den Hoogen J."/>
            <person name="Gungor B."/>
            <person name="Hartog M."/>
            <person name="Hontelez J."/>
            <person name="Verver J."/>
            <person name="Yang W.-C."/>
            <person name="Schijlen E."/>
            <person name="Repin R."/>
            <person name="Schilthuizen M."/>
            <person name="Schranz E."/>
            <person name="Heidstra R."/>
            <person name="Miyata K."/>
            <person name="Fedorova E."/>
            <person name="Kohlen W."/>
            <person name="Bisseling T."/>
            <person name="Smit S."/>
            <person name="Geurts R."/>
        </authorList>
    </citation>
    <scope>NUCLEOTIDE SEQUENCE [LARGE SCALE GENOMIC DNA]</scope>
    <source>
        <strain evidence="2">cv. RG33-2</strain>
    </source>
</reference>
<comment type="caution">
    <text evidence="1">The sequence shown here is derived from an EMBL/GenBank/DDBJ whole genome shotgun (WGS) entry which is preliminary data.</text>
</comment>